<evidence type="ECO:0008006" key="3">
    <source>
        <dbReference type="Google" id="ProtNLM"/>
    </source>
</evidence>
<dbReference type="Pfam" id="PF17170">
    <property type="entry name" value="DUF5128"/>
    <property type="match status" value="1"/>
</dbReference>
<accession>A0AAU9CMX8</accession>
<sequence>MLKHFLSRLTIFSLLFCLACTERDGAQNVKYAGQTPEVKLEPKEGLRSILMSEYIDSVRYVPLETTEQSLLEDIAKIRFKDGRIYILNRNKNYNCQSICVFDMNGRFLNRIKKVGKGPGEYLNIRNFYLDDQGILIHDNWSKVIKRYGFDGEFVEETPFAEKRTTMERMANGYYAIETSGLSNEFDTVKDDYKPSGYRLKVLNPKGELVYQALEDRGIFTGWGKQAPFFKRGDSLYFLPLCRDSLYLVEKDRIKAVMAFNFGKFHKERSENIAKAIPGKQIKGFGDIVRVLMTDTHLVVEYSHNNIVCFALVDKNTLEVIRHADSFSLDGPGFSLRPATVCGNEWVSWIQTFSIAQSLEKDPDGLNTGTIGSQLGAEYLKNLNGEENPILAFYTLKKRKAKEK</sequence>
<protein>
    <recommendedName>
        <fullName evidence="3">6-bladed beta-propeller</fullName>
    </recommendedName>
</protein>
<name>A0AAU9CMX8_9BACT</name>
<organism evidence="1 2">
    <name type="scientific">Fulvitalea axinellae</name>
    <dbReference type="NCBI Taxonomy" id="1182444"/>
    <lineage>
        <taxon>Bacteria</taxon>
        <taxon>Pseudomonadati</taxon>
        <taxon>Bacteroidota</taxon>
        <taxon>Cytophagia</taxon>
        <taxon>Cytophagales</taxon>
        <taxon>Persicobacteraceae</taxon>
        <taxon>Fulvitalea</taxon>
    </lineage>
</organism>
<keyword evidence="2" id="KW-1185">Reference proteome</keyword>
<evidence type="ECO:0000313" key="2">
    <source>
        <dbReference type="Proteomes" id="UP001348817"/>
    </source>
</evidence>
<dbReference type="EMBL" id="AP025314">
    <property type="protein sequence ID" value="BDD08237.1"/>
    <property type="molecule type" value="Genomic_DNA"/>
</dbReference>
<dbReference type="InterPro" id="IPR011042">
    <property type="entry name" value="6-blade_b-propeller_TolB-like"/>
</dbReference>
<evidence type="ECO:0000313" key="1">
    <source>
        <dbReference type="EMBL" id="BDD08237.1"/>
    </source>
</evidence>
<dbReference type="KEGG" id="fax:FUAX_06690"/>
<dbReference type="Proteomes" id="UP001348817">
    <property type="component" value="Chromosome"/>
</dbReference>
<dbReference type="Gene3D" id="2.120.10.30">
    <property type="entry name" value="TolB, C-terminal domain"/>
    <property type="match status" value="1"/>
</dbReference>
<proteinExistence type="predicted"/>
<reference evidence="1 2" key="1">
    <citation type="submission" date="2021-12" db="EMBL/GenBank/DDBJ databases">
        <title>Genome sequencing of bacteria with rrn-lacking chromosome and rrn-plasmid.</title>
        <authorList>
            <person name="Anda M."/>
            <person name="Iwasaki W."/>
        </authorList>
    </citation>
    <scope>NUCLEOTIDE SEQUENCE [LARGE SCALE GENOMIC DNA]</scope>
    <source>
        <strain evidence="1 2">DSM 100852</strain>
    </source>
</reference>
<dbReference type="AlphaFoldDB" id="A0AAU9CMX8"/>
<dbReference type="RefSeq" id="WP_338393508.1">
    <property type="nucleotide sequence ID" value="NZ_AP025314.1"/>
</dbReference>
<gene>
    <name evidence="1" type="ORF">FUAX_06690</name>
</gene>